<gene>
    <name evidence="1" type="ORF">ACFPM7_06495</name>
</gene>
<evidence type="ECO:0000313" key="2">
    <source>
        <dbReference type="Proteomes" id="UP001596157"/>
    </source>
</evidence>
<evidence type="ECO:0000313" key="1">
    <source>
        <dbReference type="EMBL" id="MFC5286695.1"/>
    </source>
</evidence>
<dbReference type="EMBL" id="JBHSKF010000002">
    <property type="protein sequence ID" value="MFC5286695.1"/>
    <property type="molecule type" value="Genomic_DNA"/>
</dbReference>
<reference evidence="2" key="1">
    <citation type="journal article" date="2019" name="Int. J. Syst. Evol. Microbiol.">
        <title>The Global Catalogue of Microorganisms (GCM) 10K type strain sequencing project: providing services to taxonomists for standard genome sequencing and annotation.</title>
        <authorList>
            <consortium name="The Broad Institute Genomics Platform"/>
            <consortium name="The Broad Institute Genome Sequencing Center for Infectious Disease"/>
            <person name="Wu L."/>
            <person name="Ma J."/>
        </authorList>
    </citation>
    <scope>NUCLEOTIDE SEQUENCE [LARGE SCALE GENOMIC DNA]</scope>
    <source>
        <strain evidence="2">CCUG 59778</strain>
    </source>
</reference>
<comment type="caution">
    <text evidence="1">The sequence shown here is derived from an EMBL/GenBank/DDBJ whole genome shotgun (WGS) entry which is preliminary data.</text>
</comment>
<sequence length="99" mass="10528">MLFVWADVVDRYPRGDRVVVVVYGGSTIIDPTWELRLVSGTGLATREWDLGCINPDTSSFSGVERGGPDGLWVSVSGQVVEIGLDGETGRPDSVISAGC</sequence>
<protein>
    <submittedName>
        <fullName evidence="1">Uncharacterized protein</fullName>
    </submittedName>
</protein>
<name>A0ABW0ELB3_9PSEU</name>
<dbReference type="RefSeq" id="WP_378244865.1">
    <property type="nucleotide sequence ID" value="NZ_JBHSKF010000002.1"/>
</dbReference>
<keyword evidence="2" id="KW-1185">Reference proteome</keyword>
<proteinExistence type="predicted"/>
<organism evidence="1 2">
    <name type="scientific">Actinokineospora guangxiensis</name>
    <dbReference type="NCBI Taxonomy" id="1490288"/>
    <lineage>
        <taxon>Bacteria</taxon>
        <taxon>Bacillati</taxon>
        <taxon>Actinomycetota</taxon>
        <taxon>Actinomycetes</taxon>
        <taxon>Pseudonocardiales</taxon>
        <taxon>Pseudonocardiaceae</taxon>
        <taxon>Actinokineospora</taxon>
    </lineage>
</organism>
<accession>A0ABW0ELB3</accession>
<dbReference type="Proteomes" id="UP001596157">
    <property type="component" value="Unassembled WGS sequence"/>
</dbReference>